<dbReference type="Proteomes" id="UP001595823">
    <property type="component" value="Unassembled WGS sequence"/>
</dbReference>
<organism evidence="2 3">
    <name type="scientific">Salininema proteolyticum</name>
    <dbReference type="NCBI Taxonomy" id="1607685"/>
    <lineage>
        <taxon>Bacteria</taxon>
        <taxon>Bacillati</taxon>
        <taxon>Actinomycetota</taxon>
        <taxon>Actinomycetes</taxon>
        <taxon>Glycomycetales</taxon>
        <taxon>Glycomycetaceae</taxon>
        <taxon>Salininema</taxon>
    </lineage>
</organism>
<proteinExistence type="predicted"/>
<protein>
    <recommendedName>
        <fullName evidence="4">Spore-associated protein A</fullName>
    </recommendedName>
</protein>
<gene>
    <name evidence="2" type="ORF">ACFPET_20415</name>
</gene>
<accession>A0ABV8U589</accession>
<evidence type="ECO:0000313" key="2">
    <source>
        <dbReference type="EMBL" id="MFC4337565.1"/>
    </source>
</evidence>
<feature type="signal peptide" evidence="1">
    <location>
        <begin position="1"/>
        <end position="38"/>
    </location>
</feature>
<comment type="caution">
    <text evidence="2">The sequence shown here is derived from an EMBL/GenBank/DDBJ whole genome shotgun (WGS) entry which is preliminary data.</text>
</comment>
<name>A0ABV8U589_9ACTN</name>
<dbReference type="RefSeq" id="WP_380624686.1">
    <property type="nucleotide sequence ID" value="NZ_JBHSDK010000035.1"/>
</dbReference>
<evidence type="ECO:0000313" key="3">
    <source>
        <dbReference type="Proteomes" id="UP001595823"/>
    </source>
</evidence>
<sequence>MAFKRPGSTVGGTSVLTRAVLALASIVAAIGFTTVATAAPAAAAGPCGSSYAQVGHYPIKSSSFGTVGYIDVYWSSTTQRNCAVMDSVGVSRGFARYKMALIYPSSSPREADIDAGDFKYYAGPVYTPRGYNMSGECITVKGAVKMPDGSAPDRQLSNVHCG</sequence>
<dbReference type="EMBL" id="JBHSDK010000035">
    <property type="protein sequence ID" value="MFC4337565.1"/>
    <property type="molecule type" value="Genomic_DNA"/>
</dbReference>
<keyword evidence="3" id="KW-1185">Reference proteome</keyword>
<feature type="chain" id="PRO_5045652776" description="Spore-associated protein A" evidence="1">
    <location>
        <begin position="39"/>
        <end position="162"/>
    </location>
</feature>
<keyword evidence="1" id="KW-0732">Signal</keyword>
<evidence type="ECO:0000256" key="1">
    <source>
        <dbReference type="SAM" id="SignalP"/>
    </source>
</evidence>
<evidence type="ECO:0008006" key="4">
    <source>
        <dbReference type="Google" id="ProtNLM"/>
    </source>
</evidence>
<reference evidence="3" key="1">
    <citation type="journal article" date="2019" name="Int. J. Syst. Evol. Microbiol.">
        <title>The Global Catalogue of Microorganisms (GCM) 10K type strain sequencing project: providing services to taxonomists for standard genome sequencing and annotation.</title>
        <authorList>
            <consortium name="The Broad Institute Genomics Platform"/>
            <consortium name="The Broad Institute Genome Sequencing Center for Infectious Disease"/>
            <person name="Wu L."/>
            <person name="Ma J."/>
        </authorList>
    </citation>
    <scope>NUCLEOTIDE SEQUENCE [LARGE SCALE GENOMIC DNA]</scope>
    <source>
        <strain evidence="3">IBRC-M 10908</strain>
    </source>
</reference>